<accession>A0A3C1KEM2</accession>
<dbReference type="AlphaFoldDB" id="A0A3C1KEM2"/>
<evidence type="ECO:0000256" key="1">
    <source>
        <dbReference type="SAM" id="MobiDB-lite"/>
    </source>
</evidence>
<evidence type="ECO:0000313" key="2">
    <source>
        <dbReference type="EMBL" id="HAN24928.1"/>
    </source>
</evidence>
<dbReference type="EMBL" id="DMNG01000172">
    <property type="protein sequence ID" value="HAN24928.1"/>
    <property type="molecule type" value="Genomic_DNA"/>
</dbReference>
<comment type="caution">
    <text evidence="2">The sequence shown here is derived from an EMBL/GenBank/DDBJ whole genome shotgun (WGS) entry which is preliminary data.</text>
</comment>
<feature type="region of interest" description="Disordered" evidence="1">
    <location>
        <begin position="39"/>
        <end position="62"/>
    </location>
</feature>
<proteinExistence type="predicted"/>
<name>A0A3C1KEM2_9MICO</name>
<gene>
    <name evidence="2" type="ORF">DCP95_10210</name>
</gene>
<protein>
    <submittedName>
        <fullName evidence="2">Uncharacterized protein</fullName>
    </submittedName>
</protein>
<feature type="non-terminal residue" evidence="2">
    <location>
        <position position="1"/>
    </location>
</feature>
<evidence type="ECO:0000313" key="3">
    <source>
        <dbReference type="Proteomes" id="UP000257479"/>
    </source>
</evidence>
<organism evidence="2 3">
    <name type="scientific">Microbacterium ginsengisoli</name>
    <dbReference type="NCBI Taxonomy" id="400772"/>
    <lineage>
        <taxon>Bacteria</taxon>
        <taxon>Bacillati</taxon>
        <taxon>Actinomycetota</taxon>
        <taxon>Actinomycetes</taxon>
        <taxon>Micrococcales</taxon>
        <taxon>Microbacteriaceae</taxon>
        <taxon>Microbacterium</taxon>
    </lineage>
</organism>
<dbReference type="Proteomes" id="UP000257479">
    <property type="component" value="Unassembled WGS sequence"/>
</dbReference>
<reference evidence="2 3" key="1">
    <citation type="journal article" date="2018" name="Nat. Biotechnol.">
        <title>A standardized bacterial taxonomy based on genome phylogeny substantially revises the tree of life.</title>
        <authorList>
            <person name="Parks D.H."/>
            <person name="Chuvochina M."/>
            <person name="Waite D.W."/>
            <person name="Rinke C."/>
            <person name="Skarshewski A."/>
            <person name="Chaumeil P.A."/>
            <person name="Hugenholtz P."/>
        </authorList>
    </citation>
    <scope>NUCLEOTIDE SEQUENCE [LARGE SCALE GENOMIC DNA]</scope>
    <source>
        <strain evidence="2">UBA9152</strain>
    </source>
</reference>
<feature type="compositionally biased region" description="Basic residues" evidence="1">
    <location>
        <begin position="49"/>
        <end position="62"/>
    </location>
</feature>
<feature type="compositionally biased region" description="Basic and acidic residues" evidence="1">
    <location>
        <begin position="39"/>
        <end position="48"/>
    </location>
</feature>
<sequence>GRVAKAVRRGARRAVEQRTERLDLDAVLTSLAKLREAEGWIEDEEKRPSARPKRGRPAKTRR</sequence>